<organism evidence="8 9">
    <name type="scientific">Hufsiella ginkgonis</name>
    <dbReference type="NCBI Taxonomy" id="2695274"/>
    <lineage>
        <taxon>Bacteria</taxon>
        <taxon>Pseudomonadati</taxon>
        <taxon>Bacteroidota</taxon>
        <taxon>Sphingobacteriia</taxon>
        <taxon>Sphingobacteriales</taxon>
        <taxon>Sphingobacteriaceae</taxon>
        <taxon>Hufsiella</taxon>
    </lineage>
</organism>
<sequence length="295" mass="32935">MTLATAERLLTDRLLQIYDPVEAASLAQYALEHVCSLSRPQLLINRDRPLSLMEETSLAQMEDGLLTGKPIQYIIGEAPFYGLTFKVTPAVLIPRPETEELVDWIRAELSANRYQLSAAGYQPLTLLDIGTGSGCIAISLKKHLPHADVWANDISFDALEVALYNSVKNKAEVRFLQGDMLSEEIDRKIAGRQFSMIVSNPPYIAEAEKDSMHRNVLDFEPHTALFVDDPDPLLFYRRITALAVRLLVPGGLLFFEINEAYGEQVVQLISNAGFASVQLKKDMMGRARMVRAAKL</sequence>
<keyword evidence="3 5" id="KW-0949">S-adenosyl-L-methionine</keyword>
<dbReference type="EMBL" id="WVHS01000002">
    <property type="protein sequence ID" value="MXV15481.1"/>
    <property type="molecule type" value="Genomic_DNA"/>
</dbReference>
<feature type="binding site" evidence="5">
    <location>
        <begin position="130"/>
        <end position="134"/>
    </location>
    <ligand>
        <name>S-adenosyl-L-methionine</name>
        <dbReference type="ChEBI" id="CHEBI:59789"/>
    </ligand>
</feature>
<dbReference type="Gene3D" id="1.10.8.10">
    <property type="entry name" value="DNA helicase RuvA subunit, C-terminal domain"/>
    <property type="match status" value="1"/>
</dbReference>
<comment type="similarity">
    <text evidence="5">Belongs to the protein N5-glutamine methyltransferase family. PrmC subfamily.</text>
</comment>
<dbReference type="CDD" id="cd02440">
    <property type="entry name" value="AdoMet_MTases"/>
    <property type="match status" value="1"/>
</dbReference>
<comment type="caution">
    <text evidence="5">Lacks conserved residue(s) required for the propagation of feature annotation.</text>
</comment>
<reference evidence="8 9" key="1">
    <citation type="submission" date="2019-11" db="EMBL/GenBank/DDBJ databases">
        <title>Pedobacter sp. HMF7056 Genome sequencing and assembly.</title>
        <authorList>
            <person name="Kang H."/>
            <person name="Kim H."/>
            <person name="Joh K."/>
        </authorList>
    </citation>
    <scope>NUCLEOTIDE SEQUENCE [LARGE SCALE GENOMIC DNA]</scope>
    <source>
        <strain evidence="8 9">HMF7056</strain>
    </source>
</reference>
<feature type="binding site" evidence="5">
    <location>
        <begin position="200"/>
        <end position="203"/>
    </location>
    <ligand>
        <name>substrate</name>
    </ligand>
</feature>
<dbReference type="RefSeq" id="WP_160906475.1">
    <property type="nucleotide sequence ID" value="NZ_WVHS01000002.1"/>
</dbReference>
<dbReference type="GO" id="GO:0102559">
    <property type="term" value="F:peptide chain release factor N(5)-glutamine methyltransferase activity"/>
    <property type="evidence" value="ECO:0007669"/>
    <property type="project" value="UniProtKB-EC"/>
</dbReference>
<name>A0A7K1XWX0_9SPHI</name>
<evidence type="ECO:0000256" key="3">
    <source>
        <dbReference type="ARBA" id="ARBA00022691"/>
    </source>
</evidence>
<dbReference type="HAMAP" id="MF_02126">
    <property type="entry name" value="RF_methyltr_PrmC"/>
    <property type="match status" value="1"/>
</dbReference>
<dbReference type="Pfam" id="PF17827">
    <property type="entry name" value="PrmC_N"/>
    <property type="match status" value="1"/>
</dbReference>
<keyword evidence="1 5" id="KW-0489">Methyltransferase</keyword>
<dbReference type="InterPro" id="IPR050320">
    <property type="entry name" value="N5-glutamine_MTase"/>
</dbReference>
<evidence type="ECO:0000313" key="8">
    <source>
        <dbReference type="EMBL" id="MXV15481.1"/>
    </source>
</evidence>
<dbReference type="Gene3D" id="3.40.50.150">
    <property type="entry name" value="Vaccinia Virus protein VP39"/>
    <property type="match status" value="1"/>
</dbReference>
<evidence type="ECO:0000313" key="9">
    <source>
        <dbReference type="Proteomes" id="UP000451233"/>
    </source>
</evidence>
<dbReference type="Proteomes" id="UP000451233">
    <property type="component" value="Unassembled WGS sequence"/>
</dbReference>
<feature type="domain" description="Release factor glutamine methyltransferase N-terminal" evidence="7">
    <location>
        <begin position="22"/>
        <end position="76"/>
    </location>
</feature>
<evidence type="ECO:0000256" key="5">
    <source>
        <dbReference type="HAMAP-Rule" id="MF_02126"/>
    </source>
</evidence>
<gene>
    <name evidence="5 8" type="primary">prmC</name>
    <name evidence="8" type="ORF">GS398_09215</name>
</gene>
<evidence type="ECO:0000259" key="7">
    <source>
        <dbReference type="Pfam" id="PF17827"/>
    </source>
</evidence>
<dbReference type="PROSITE" id="PS00092">
    <property type="entry name" value="N6_MTASE"/>
    <property type="match status" value="1"/>
</dbReference>
<feature type="domain" description="Methyltransferase small" evidence="6">
    <location>
        <begin position="125"/>
        <end position="209"/>
    </location>
</feature>
<dbReference type="Pfam" id="PF05175">
    <property type="entry name" value="MTS"/>
    <property type="match status" value="1"/>
</dbReference>
<comment type="function">
    <text evidence="5">Methylates the class 1 translation termination release factors RF1/PrfA and RF2/PrfB on the glutamine residue of the universally conserved GGQ motif.</text>
</comment>
<dbReference type="InterPro" id="IPR007848">
    <property type="entry name" value="Small_mtfrase_dom"/>
</dbReference>
<dbReference type="NCBIfam" id="TIGR03534">
    <property type="entry name" value="RF_mod_PrmC"/>
    <property type="match status" value="1"/>
</dbReference>
<dbReference type="NCBIfam" id="TIGR00536">
    <property type="entry name" value="hemK_fam"/>
    <property type="match status" value="1"/>
</dbReference>
<comment type="caution">
    <text evidence="8">The sequence shown here is derived from an EMBL/GenBank/DDBJ whole genome shotgun (WGS) entry which is preliminary data.</text>
</comment>
<dbReference type="PANTHER" id="PTHR18895">
    <property type="entry name" value="HEMK METHYLTRANSFERASE"/>
    <property type="match status" value="1"/>
</dbReference>
<dbReference type="GO" id="GO:0032259">
    <property type="term" value="P:methylation"/>
    <property type="evidence" value="ECO:0007669"/>
    <property type="project" value="UniProtKB-KW"/>
</dbReference>
<dbReference type="PANTHER" id="PTHR18895:SF74">
    <property type="entry name" value="MTRF1L RELEASE FACTOR GLUTAMINE METHYLTRANSFERASE"/>
    <property type="match status" value="1"/>
</dbReference>
<dbReference type="AlphaFoldDB" id="A0A7K1XWX0"/>
<evidence type="ECO:0000259" key="6">
    <source>
        <dbReference type="Pfam" id="PF05175"/>
    </source>
</evidence>
<dbReference type="SUPFAM" id="SSF53335">
    <property type="entry name" value="S-adenosyl-L-methionine-dependent methyltransferases"/>
    <property type="match status" value="1"/>
</dbReference>
<feature type="binding site" evidence="5">
    <location>
        <position position="153"/>
    </location>
    <ligand>
        <name>S-adenosyl-L-methionine</name>
        <dbReference type="ChEBI" id="CHEBI:59789"/>
    </ligand>
</feature>
<dbReference type="InterPro" id="IPR004556">
    <property type="entry name" value="HemK-like"/>
</dbReference>
<dbReference type="InterPro" id="IPR029063">
    <property type="entry name" value="SAM-dependent_MTases_sf"/>
</dbReference>
<comment type="catalytic activity">
    <reaction evidence="4 5">
        <text>L-glutaminyl-[peptide chain release factor] + S-adenosyl-L-methionine = N(5)-methyl-L-glutaminyl-[peptide chain release factor] + S-adenosyl-L-homocysteine + H(+)</text>
        <dbReference type="Rhea" id="RHEA:42896"/>
        <dbReference type="Rhea" id="RHEA-COMP:10271"/>
        <dbReference type="Rhea" id="RHEA-COMP:10272"/>
        <dbReference type="ChEBI" id="CHEBI:15378"/>
        <dbReference type="ChEBI" id="CHEBI:30011"/>
        <dbReference type="ChEBI" id="CHEBI:57856"/>
        <dbReference type="ChEBI" id="CHEBI:59789"/>
        <dbReference type="ChEBI" id="CHEBI:61891"/>
        <dbReference type="EC" id="2.1.1.297"/>
    </reaction>
</comment>
<dbReference type="GO" id="GO:0003676">
    <property type="term" value="F:nucleic acid binding"/>
    <property type="evidence" value="ECO:0007669"/>
    <property type="project" value="InterPro"/>
</dbReference>
<dbReference type="EC" id="2.1.1.297" evidence="5"/>
<feature type="binding site" evidence="5">
    <location>
        <position position="200"/>
    </location>
    <ligand>
        <name>S-adenosyl-L-methionine</name>
        <dbReference type="ChEBI" id="CHEBI:59789"/>
    </ligand>
</feature>
<evidence type="ECO:0000256" key="2">
    <source>
        <dbReference type="ARBA" id="ARBA00022679"/>
    </source>
</evidence>
<accession>A0A7K1XWX0</accession>
<evidence type="ECO:0000256" key="1">
    <source>
        <dbReference type="ARBA" id="ARBA00022603"/>
    </source>
</evidence>
<dbReference type="InterPro" id="IPR040758">
    <property type="entry name" value="PrmC_N"/>
</dbReference>
<keyword evidence="2 5" id="KW-0808">Transferase</keyword>
<dbReference type="InterPro" id="IPR002052">
    <property type="entry name" value="DNA_methylase_N6_adenine_CS"/>
</dbReference>
<keyword evidence="9" id="KW-1185">Reference proteome</keyword>
<protein>
    <recommendedName>
        <fullName evidence="5">Release factor glutamine methyltransferase</fullName>
        <shortName evidence="5">RF MTase</shortName>
        <ecNumber evidence="5">2.1.1.297</ecNumber>
    </recommendedName>
    <alternativeName>
        <fullName evidence="5">N5-glutamine methyltransferase PrmC</fullName>
    </alternativeName>
    <alternativeName>
        <fullName evidence="5">Protein-(glutamine-N5) MTase PrmC</fullName>
    </alternativeName>
    <alternativeName>
        <fullName evidence="5">Protein-glutamine N-methyltransferase PrmC</fullName>
    </alternativeName>
</protein>
<dbReference type="InterPro" id="IPR019874">
    <property type="entry name" value="RF_methyltr_PrmC"/>
</dbReference>
<proteinExistence type="inferred from homology"/>
<evidence type="ECO:0000256" key="4">
    <source>
        <dbReference type="ARBA" id="ARBA00048391"/>
    </source>
</evidence>